<dbReference type="InterPro" id="IPR013320">
    <property type="entry name" value="ConA-like_dom_sf"/>
</dbReference>
<name>A0A2P0VMP5_9VIRU</name>
<keyword evidence="1" id="KW-0472">Membrane</keyword>
<keyword evidence="1" id="KW-0812">Transmembrane</keyword>
<keyword evidence="3" id="KW-1185">Reference proteome</keyword>
<accession>A0A2P0VMP5</accession>
<evidence type="ECO:0000313" key="3">
    <source>
        <dbReference type="Proteomes" id="UP000244773"/>
    </source>
</evidence>
<dbReference type="Proteomes" id="UP000244773">
    <property type="component" value="Segment"/>
</dbReference>
<sequence length="289" mass="31389">MSFSGPQNMFSSGVNSIGNAFGNTANVISNATSLSGSVVAVMMVVLISMVVIGYVVYRFLVSSLKSTDLTSGIVHTRSGAKTVTGKQLPELINGREWSSSFWVYLDTSSHTTNFKNLLTFGTDKETAPFMAVMDTNTNMMFLVFRLDSASSTVDNMSELTSFKSGIHDSNNVVIVPIEYVPLSRWMMITVVVDQDTITTYKDNHIYSVVSSTRFNPNAVIADPVKTEVTLGSSNNGADAYLSKVKFFNFGLSVYQVESQYKTGPGNSGLLGVLGVSKYRLQWPVTTATS</sequence>
<organism evidence="2">
    <name type="scientific">Tetraselmis virus 1</name>
    <dbReference type="NCBI Taxonomy" id="2060617"/>
    <lineage>
        <taxon>Viruses</taxon>
        <taxon>Varidnaviria</taxon>
        <taxon>Bamfordvirae</taxon>
        <taxon>Nucleocytoviricota</taxon>
        <taxon>Megaviricetes</taxon>
        <taxon>Imitervirales</taxon>
        <taxon>Allomimiviridae</taxon>
        <taxon>Oceanusvirus</taxon>
        <taxon>Oceanusvirus kaneohense</taxon>
    </lineage>
</organism>
<protein>
    <submittedName>
        <fullName evidence="2">Putative concanavalin A-like lectin/glucanase domain-containing protein</fullName>
    </submittedName>
</protein>
<dbReference type="SUPFAM" id="SSF49899">
    <property type="entry name" value="Concanavalin A-like lectins/glucanases"/>
    <property type="match status" value="1"/>
</dbReference>
<dbReference type="Gene3D" id="2.60.120.200">
    <property type="match status" value="1"/>
</dbReference>
<keyword evidence="2" id="KW-0430">Lectin</keyword>
<keyword evidence="1" id="KW-1133">Transmembrane helix</keyword>
<dbReference type="EMBL" id="KY322437">
    <property type="protein sequence ID" value="AUF82178.1"/>
    <property type="molecule type" value="Genomic_DNA"/>
</dbReference>
<reference evidence="2" key="1">
    <citation type="journal article" date="2018" name="Virology">
        <title>A giant virus infecting green algae encodes key fermentation genes.</title>
        <authorList>
            <person name="Schvarcz C.R."/>
            <person name="Steward G.F."/>
        </authorList>
    </citation>
    <scope>NUCLEOTIDE SEQUENCE [LARGE SCALE GENOMIC DNA]</scope>
</reference>
<proteinExistence type="predicted"/>
<evidence type="ECO:0000256" key="1">
    <source>
        <dbReference type="SAM" id="Phobius"/>
    </source>
</evidence>
<dbReference type="GO" id="GO:0030246">
    <property type="term" value="F:carbohydrate binding"/>
    <property type="evidence" value="ECO:0007669"/>
    <property type="project" value="UniProtKB-KW"/>
</dbReference>
<evidence type="ECO:0000313" key="2">
    <source>
        <dbReference type="EMBL" id="AUF82178.1"/>
    </source>
</evidence>
<feature type="transmembrane region" description="Helical" evidence="1">
    <location>
        <begin position="38"/>
        <end position="57"/>
    </location>
</feature>
<gene>
    <name evidence="2" type="ORF">TetV_086</name>
</gene>